<evidence type="ECO:0000256" key="1">
    <source>
        <dbReference type="SAM" id="MobiDB-lite"/>
    </source>
</evidence>
<comment type="caution">
    <text evidence="2">The sequence shown here is derived from an EMBL/GenBank/DDBJ whole genome shotgun (WGS) entry which is preliminary data.</text>
</comment>
<dbReference type="RefSeq" id="WP_207259080.1">
    <property type="nucleotide sequence ID" value="NZ_JAFMPP010000016.1"/>
</dbReference>
<protein>
    <submittedName>
        <fullName evidence="2">Uncharacterized protein</fullName>
    </submittedName>
</protein>
<dbReference type="AlphaFoldDB" id="A0A939G326"/>
<reference evidence="2" key="1">
    <citation type="submission" date="2021-03" db="EMBL/GenBank/DDBJ databases">
        <title>Whole genome sequence of Jiella sp. CQZ9-1.</title>
        <authorList>
            <person name="Tuo L."/>
        </authorList>
    </citation>
    <scope>NUCLEOTIDE SEQUENCE</scope>
    <source>
        <strain evidence="2">CQZ9-1</strain>
    </source>
</reference>
<accession>A0A939G326</accession>
<evidence type="ECO:0000313" key="2">
    <source>
        <dbReference type="EMBL" id="MBO0664169.1"/>
    </source>
</evidence>
<dbReference type="Proteomes" id="UP000664122">
    <property type="component" value="Unassembled WGS sequence"/>
</dbReference>
<keyword evidence="3" id="KW-1185">Reference proteome</keyword>
<evidence type="ECO:0000313" key="3">
    <source>
        <dbReference type="Proteomes" id="UP000664122"/>
    </source>
</evidence>
<feature type="region of interest" description="Disordered" evidence="1">
    <location>
        <begin position="1"/>
        <end position="76"/>
    </location>
</feature>
<organism evidence="2 3">
    <name type="scientific">Jiella flava</name>
    <dbReference type="NCBI Taxonomy" id="2816857"/>
    <lineage>
        <taxon>Bacteria</taxon>
        <taxon>Pseudomonadati</taxon>
        <taxon>Pseudomonadota</taxon>
        <taxon>Alphaproteobacteria</taxon>
        <taxon>Hyphomicrobiales</taxon>
        <taxon>Aurantimonadaceae</taxon>
        <taxon>Jiella</taxon>
    </lineage>
</organism>
<dbReference type="EMBL" id="JAFMPP010000016">
    <property type="protein sequence ID" value="MBO0664169.1"/>
    <property type="molecule type" value="Genomic_DNA"/>
</dbReference>
<name>A0A939G326_9HYPH</name>
<sequence length="76" mass="7681">MTPLTMMHAAKRDLGPGGDDRDRARLDPATDKTSGKAKSNSECRAAVDASRAISPAGPGYSASGPARSNPLGGAGR</sequence>
<gene>
    <name evidence="2" type="ORF">J1C48_16440</name>
</gene>
<proteinExistence type="predicted"/>
<feature type="compositionally biased region" description="Basic and acidic residues" evidence="1">
    <location>
        <begin position="10"/>
        <end position="34"/>
    </location>
</feature>